<evidence type="ECO:0000256" key="1">
    <source>
        <dbReference type="ARBA" id="ARBA00000032"/>
    </source>
</evidence>
<accession>A0A0N4ZYK3</accession>
<evidence type="ECO:0000256" key="4">
    <source>
        <dbReference type="ARBA" id="ARBA00022729"/>
    </source>
</evidence>
<sequence length="812" mass="94121">MTKDAKLLLDKEKFNEMTPTKNVDNVDMNSAEISMNTIGNKLTKHMKRQAICERSIEEVQRDANKLRKPLIDTLDNLSASYRIFFEENKRNDPYKILEQFNIMKRRMSMPQQNLHDEKLDNYAAINCDETWDDVHKIYRRSSKFSVMNFTNCKRGKMDSCRYDSKTDDFVNHTGSKDEVGKDVPNEGSKLILSPINENTSKKEEANEVKSCIIDKVKSPLIKKAVPIESKENIINTNEGSIKKEPEIKKITEKKETTEKREPKVLDNNKPKIVEIPKEKTSKIDNTQETSKSPKVVKGSKGSVEKSNIISNQRALSFSLRDNGIPNKKVDTPKKGNKPSVGNAKLKKENKSSSGLDNLKKESQKKKINNDEARLFSEIPSDNFVPPLNKCEEKKKNDKLVKTTNVVNSDSDQLAKLFSNIGGSVRRKLFISLILCYISFVFSNEKRKLLLVASVWRHGTRSPCILINGTKYEECYWKRPLENLIHTGQMDMIRQGIKLRKRYIYNNKFLSFETNPNEIFIRSTNYTRTIESANILLSAFLKGPSSFYPSNSEWPINYTPIAVYTDFFGYPYIWKLSVCKKFKYLKRIREQSKNLLKFKEENKDLSRAVLNIAKMEDQTTISCIFDYLNIIEKENLDFPENFTYEYFEKFKEYFNNYYLHSYGEELLGDSEDVDLIKYSGGIVLKNIFDLFSHKIKSKKKSNNEFEAKFYGYSAHDNFVHPILLALGIKQKIIGHNYIDTGAMIIFELHHNLVNNDYDILVLYSKNSTEPITKVSKYIPECEFENYCSFTKIYKKISKYLPNDILKECGLPSL</sequence>
<evidence type="ECO:0000256" key="3">
    <source>
        <dbReference type="ARBA" id="ARBA00012646"/>
    </source>
</evidence>
<feature type="region of interest" description="Disordered" evidence="9">
    <location>
        <begin position="252"/>
        <end position="366"/>
    </location>
</feature>
<dbReference type="Gene3D" id="3.40.50.1240">
    <property type="entry name" value="Phosphoglycerate mutase-like"/>
    <property type="match status" value="1"/>
</dbReference>
<evidence type="ECO:0000256" key="5">
    <source>
        <dbReference type="ARBA" id="ARBA00022801"/>
    </source>
</evidence>
<keyword evidence="4" id="KW-0732">Signal</keyword>
<dbReference type="AlphaFoldDB" id="A0A0N4ZYK3"/>
<evidence type="ECO:0000256" key="9">
    <source>
        <dbReference type="SAM" id="MobiDB-lite"/>
    </source>
</evidence>
<dbReference type="Pfam" id="PF00328">
    <property type="entry name" value="His_Phos_2"/>
    <property type="match status" value="2"/>
</dbReference>
<keyword evidence="6" id="KW-1015">Disulfide bond</keyword>
<evidence type="ECO:0000256" key="6">
    <source>
        <dbReference type="ARBA" id="ARBA00023157"/>
    </source>
</evidence>
<dbReference type="InterPro" id="IPR000560">
    <property type="entry name" value="His_Pase_clade-2"/>
</dbReference>
<dbReference type="PANTHER" id="PTHR11567:SF211">
    <property type="entry name" value="PROSTATIC ACID PHOSPHATASE"/>
    <property type="match status" value="1"/>
</dbReference>
<dbReference type="CDD" id="cd07061">
    <property type="entry name" value="HP_HAP_like"/>
    <property type="match status" value="1"/>
</dbReference>
<dbReference type="EC" id="3.1.3.2" evidence="3"/>
<evidence type="ECO:0000256" key="7">
    <source>
        <dbReference type="ARBA" id="ARBA00023180"/>
    </source>
</evidence>
<evidence type="ECO:0000256" key="8">
    <source>
        <dbReference type="SAM" id="Coils"/>
    </source>
</evidence>
<evidence type="ECO:0000256" key="2">
    <source>
        <dbReference type="ARBA" id="ARBA00005375"/>
    </source>
</evidence>
<dbReference type="PANTHER" id="PTHR11567">
    <property type="entry name" value="ACID PHOSPHATASE-RELATED"/>
    <property type="match status" value="1"/>
</dbReference>
<name>A0A0N4ZYK3_PARTI</name>
<dbReference type="WBParaSite" id="PTRK_0001387000.1">
    <property type="protein sequence ID" value="PTRK_0001387000.1"/>
    <property type="gene ID" value="PTRK_0001387000"/>
</dbReference>
<dbReference type="InterPro" id="IPR033379">
    <property type="entry name" value="Acid_Pase_AS"/>
</dbReference>
<dbReference type="GO" id="GO:0003993">
    <property type="term" value="F:acid phosphatase activity"/>
    <property type="evidence" value="ECO:0007669"/>
    <property type="project" value="UniProtKB-EC"/>
</dbReference>
<keyword evidence="8" id="KW-0175">Coiled coil</keyword>
<evidence type="ECO:0000313" key="10">
    <source>
        <dbReference type="Proteomes" id="UP000038045"/>
    </source>
</evidence>
<organism evidence="10 11">
    <name type="scientific">Parastrongyloides trichosuri</name>
    <name type="common">Possum-specific nematode worm</name>
    <dbReference type="NCBI Taxonomy" id="131310"/>
    <lineage>
        <taxon>Eukaryota</taxon>
        <taxon>Metazoa</taxon>
        <taxon>Ecdysozoa</taxon>
        <taxon>Nematoda</taxon>
        <taxon>Chromadorea</taxon>
        <taxon>Rhabditida</taxon>
        <taxon>Tylenchina</taxon>
        <taxon>Panagrolaimomorpha</taxon>
        <taxon>Strongyloidoidea</taxon>
        <taxon>Strongyloididae</taxon>
        <taxon>Parastrongyloides</taxon>
    </lineage>
</organism>
<keyword evidence="10" id="KW-1185">Reference proteome</keyword>
<feature type="compositionally biased region" description="Basic and acidic residues" evidence="9">
    <location>
        <begin position="252"/>
        <end position="282"/>
    </location>
</feature>
<dbReference type="STRING" id="131310.A0A0N4ZYK3"/>
<feature type="coiled-coil region" evidence="8">
    <location>
        <begin position="587"/>
        <end position="617"/>
    </location>
</feature>
<dbReference type="InterPro" id="IPR029033">
    <property type="entry name" value="His_PPase_superfam"/>
</dbReference>
<dbReference type="SUPFAM" id="SSF53254">
    <property type="entry name" value="Phosphoglycerate mutase-like"/>
    <property type="match status" value="1"/>
</dbReference>
<dbReference type="Proteomes" id="UP000038045">
    <property type="component" value="Unplaced"/>
</dbReference>
<comment type="similarity">
    <text evidence="2">Belongs to the histidine acid phosphatase family.</text>
</comment>
<keyword evidence="5" id="KW-0378">Hydrolase</keyword>
<keyword evidence="7" id="KW-0325">Glycoprotein</keyword>
<dbReference type="PROSITE" id="PS00616">
    <property type="entry name" value="HIS_ACID_PHOSPHAT_1"/>
    <property type="match status" value="1"/>
</dbReference>
<comment type="catalytic activity">
    <reaction evidence="1">
        <text>a phosphate monoester + H2O = an alcohol + phosphate</text>
        <dbReference type="Rhea" id="RHEA:15017"/>
        <dbReference type="ChEBI" id="CHEBI:15377"/>
        <dbReference type="ChEBI" id="CHEBI:30879"/>
        <dbReference type="ChEBI" id="CHEBI:43474"/>
        <dbReference type="ChEBI" id="CHEBI:67140"/>
        <dbReference type="EC" id="3.1.3.2"/>
    </reaction>
</comment>
<dbReference type="InterPro" id="IPR050645">
    <property type="entry name" value="Histidine_acid_phosphatase"/>
</dbReference>
<feature type="compositionally biased region" description="Low complexity" evidence="9">
    <location>
        <begin position="290"/>
        <end position="306"/>
    </location>
</feature>
<dbReference type="PROSITE" id="PS00778">
    <property type="entry name" value="HIS_ACID_PHOSPHAT_2"/>
    <property type="match status" value="1"/>
</dbReference>
<protein>
    <recommendedName>
        <fullName evidence="3">acid phosphatase</fullName>
        <ecNumber evidence="3">3.1.3.2</ecNumber>
    </recommendedName>
</protein>
<evidence type="ECO:0000313" key="11">
    <source>
        <dbReference type="WBParaSite" id="PTRK_0001387000.1"/>
    </source>
</evidence>
<reference evidence="11" key="1">
    <citation type="submission" date="2017-02" db="UniProtKB">
        <authorList>
            <consortium name="WormBaseParasite"/>
        </authorList>
    </citation>
    <scope>IDENTIFICATION</scope>
</reference>
<proteinExistence type="inferred from homology"/>